<sequence>MVLGSAQRLEFMCGLLDLCNPLELRFLGSCLEDLARKDYHYLRDSEAKANGLSDPGPLADFREPAVRSRLIVYLALLGSENREAAGRLHRLLPQVDAVLRSLRAARGEGSRGGAEDERGEEDGGGQEDDAEKDGSGPEGGGAAPRPGGGLGLRAQEELLLLFTMASLHPAFSFHQRVTLREHLERLRAALRGGPEDVEAAPGHLAGARAQSDSSHGDYVPSPEAGLIEQAPIPHDGLTVAPHRTQREAVHIEKIMLKGVQRKRADKYWEYTFKVNWSDLSVTTVTKTHQELQEFLLKLPKELSSETFDKTILRALNQGSLKREERRHPDLEPVLRQLFSTSSQAFLQSQKVHSFFQSLSSDPLHSLNNLQSSLKTSKILEHLKEDSSEASSQEEDVLQHTVIHKKHAGKSPLVNTVGAGCSLGDRLPMQYAEQNGVVDWRKPACATVQRQEQCVALVDQHSTEKRSLSSISKKKGKPQIEKEKIKKTDNRLNSRINGIRISALPHTHGGSVKDVSLDIGSGHDTCGETSSESYSSPSSPRHDGRESFESEEEKDRDTDSNSEDSGNPSTTRFTSYGSVGQTVTVKPPVQIASLGNGSAALLEDPLSSAKYPHLSFMPALHCVMHNGAQKSEVALPPPKSADGKTIGMLVPGPVALSALREPADPAPVGALGPAASAGDSEKPLELLAAPLPLPSGFLPHGGGPALHLTIQRLKLPPGPPESCALNLAPSPAASLGAGSANAAFGPGPGPFPGSPVGATDPVPKAASPAAGLSPMVPQLEGGAASAAPPAGVKVVVPAAASAAFPGPAATSAPGYYYPGPAPGPLYRVSPFFSLPSLCNGSYLSQAPQGSGGQLPFFLPQAPYASGLVPDPVLGGQAGYGVQPVAGFGRFYPVYPHSVVAGSGGAAPKKSGSASCYNCGVSGHYAQECKQSSMEASPQGTYRLRYAPPLPPSNDTLDSAD</sequence>
<feature type="compositionally biased region" description="Polar residues" evidence="6">
    <location>
        <begin position="562"/>
        <end position="578"/>
    </location>
</feature>
<dbReference type="GO" id="GO:0035091">
    <property type="term" value="F:phosphatidylinositol binding"/>
    <property type="evidence" value="ECO:0007669"/>
    <property type="project" value="InterPro"/>
</dbReference>
<dbReference type="PANTHER" id="PTHR46939:SF1">
    <property type="entry name" value="ZINC FINGER CCHC DOMAIN-CONTAINING PROTEIN 2"/>
    <property type="match status" value="1"/>
</dbReference>
<feature type="domain" description="CCHC-type" evidence="7">
    <location>
        <begin position="914"/>
        <end position="929"/>
    </location>
</feature>
<dbReference type="FunFam" id="3.30.1520.10:FF:000045">
    <property type="entry name" value="Zinc finger CCHC domain-containing protein 2"/>
    <property type="match status" value="1"/>
</dbReference>
<evidence type="ECO:0000256" key="6">
    <source>
        <dbReference type="SAM" id="MobiDB-lite"/>
    </source>
</evidence>
<feature type="region of interest" description="Disordered" evidence="6">
    <location>
        <begin position="460"/>
        <end position="490"/>
    </location>
</feature>
<feature type="compositionally biased region" description="Low complexity" evidence="6">
    <location>
        <begin position="529"/>
        <end position="538"/>
    </location>
</feature>
<evidence type="ECO:0000313" key="9">
    <source>
        <dbReference type="Proteomes" id="UP000326458"/>
    </source>
</evidence>
<protein>
    <recommendedName>
        <fullName evidence="4">Zinc finger CCHC domain-containing protein 2</fullName>
    </recommendedName>
</protein>
<gene>
    <name evidence="8" type="ORF">FD754_000912</name>
</gene>
<feature type="region of interest" description="Disordered" evidence="6">
    <location>
        <begin position="503"/>
        <end position="578"/>
    </location>
</feature>
<dbReference type="Gene3D" id="3.30.1520.10">
    <property type="entry name" value="Phox-like domain"/>
    <property type="match status" value="1"/>
</dbReference>
<evidence type="ECO:0000256" key="3">
    <source>
        <dbReference type="ARBA" id="ARBA00022833"/>
    </source>
</evidence>
<dbReference type="InterPro" id="IPR001878">
    <property type="entry name" value="Znf_CCHC"/>
</dbReference>
<feature type="region of interest" description="Disordered" evidence="6">
    <location>
        <begin position="936"/>
        <end position="959"/>
    </location>
</feature>
<evidence type="ECO:0000256" key="4">
    <source>
        <dbReference type="ARBA" id="ARBA00071052"/>
    </source>
</evidence>
<dbReference type="Pfam" id="PF26034">
    <property type="entry name" value="PHAT_SMAUG"/>
    <property type="match status" value="1"/>
</dbReference>
<evidence type="ECO:0000256" key="5">
    <source>
        <dbReference type="PROSITE-ProRule" id="PRU00047"/>
    </source>
</evidence>
<feature type="compositionally biased region" description="Basic and acidic residues" evidence="6">
    <location>
        <begin position="106"/>
        <end position="116"/>
    </location>
</feature>
<accession>A0A5N3W8T1</accession>
<dbReference type="SUPFAM" id="SSF57756">
    <property type="entry name" value="Retrovirus zinc finger-like domains"/>
    <property type="match status" value="1"/>
</dbReference>
<evidence type="ECO:0000259" key="7">
    <source>
        <dbReference type="PROSITE" id="PS50158"/>
    </source>
</evidence>
<evidence type="ECO:0000256" key="2">
    <source>
        <dbReference type="ARBA" id="ARBA00022771"/>
    </source>
</evidence>
<name>A0A5N3W8T1_MUNMU</name>
<feature type="region of interest" description="Disordered" evidence="6">
    <location>
        <begin position="745"/>
        <end position="768"/>
    </location>
</feature>
<evidence type="ECO:0000256" key="1">
    <source>
        <dbReference type="ARBA" id="ARBA00022723"/>
    </source>
</evidence>
<dbReference type="InterPro" id="IPR042793">
    <property type="entry name" value="ZCCHC2"/>
</dbReference>
<feature type="region of interest" description="Disordered" evidence="6">
    <location>
        <begin position="194"/>
        <end position="223"/>
    </location>
</feature>
<dbReference type="EMBL" id="VCEA01000001">
    <property type="protein sequence ID" value="KAB0356756.1"/>
    <property type="molecule type" value="Genomic_DNA"/>
</dbReference>
<evidence type="ECO:0000313" key="8">
    <source>
        <dbReference type="EMBL" id="KAB0356756.1"/>
    </source>
</evidence>
<organism evidence="8 9">
    <name type="scientific">Muntiacus muntjak</name>
    <name type="common">Barking deer</name>
    <name type="synonym">Indian muntjac</name>
    <dbReference type="NCBI Taxonomy" id="9888"/>
    <lineage>
        <taxon>Eukaryota</taxon>
        <taxon>Metazoa</taxon>
        <taxon>Chordata</taxon>
        <taxon>Craniata</taxon>
        <taxon>Vertebrata</taxon>
        <taxon>Euteleostomi</taxon>
        <taxon>Mammalia</taxon>
        <taxon>Eutheria</taxon>
        <taxon>Laurasiatheria</taxon>
        <taxon>Artiodactyla</taxon>
        <taxon>Ruminantia</taxon>
        <taxon>Pecora</taxon>
        <taxon>Cervidae</taxon>
        <taxon>Muntiacinae</taxon>
        <taxon>Muntiacus</taxon>
    </lineage>
</organism>
<feature type="compositionally biased region" description="Basic and acidic residues" evidence="6">
    <location>
        <begin position="539"/>
        <end position="558"/>
    </location>
</feature>
<keyword evidence="2 5" id="KW-0863">Zinc-finger</keyword>
<dbReference type="Gene3D" id="4.10.60.10">
    <property type="entry name" value="Zinc finger, CCHC-type"/>
    <property type="match status" value="1"/>
</dbReference>
<dbReference type="GO" id="GO:0003676">
    <property type="term" value="F:nucleic acid binding"/>
    <property type="evidence" value="ECO:0007669"/>
    <property type="project" value="InterPro"/>
</dbReference>
<dbReference type="AlphaFoldDB" id="A0A5N3W8T1"/>
<dbReference type="Pfam" id="PF00098">
    <property type="entry name" value="zf-CCHC"/>
    <property type="match status" value="1"/>
</dbReference>
<feature type="region of interest" description="Disordered" evidence="6">
    <location>
        <begin position="106"/>
        <end position="150"/>
    </location>
</feature>
<dbReference type="PROSITE" id="PS50158">
    <property type="entry name" value="ZF_CCHC"/>
    <property type="match status" value="1"/>
</dbReference>
<proteinExistence type="predicted"/>
<keyword evidence="3" id="KW-0862">Zinc</keyword>
<feature type="compositionally biased region" description="Gly residues" evidence="6">
    <location>
        <begin position="136"/>
        <end position="150"/>
    </location>
</feature>
<feature type="compositionally biased region" description="Acidic residues" evidence="6">
    <location>
        <begin position="117"/>
        <end position="131"/>
    </location>
</feature>
<dbReference type="Pfam" id="PF25479">
    <property type="entry name" value="Vts1"/>
    <property type="match status" value="1"/>
</dbReference>
<feature type="compositionally biased region" description="Basic and acidic residues" evidence="6">
    <location>
        <begin position="477"/>
        <end position="490"/>
    </location>
</feature>
<dbReference type="InterPro" id="IPR057327">
    <property type="entry name" value="Vts1_dom"/>
</dbReference>
<dbReference type="PANTHER" id="PTHR46939">
    <property type="entry name" value="ZINC FINGER CCHC DOMAIN-CONTAINING PROTEIN 2"/>
    <property type="match status" value="1"/>
</dbReference>
<reference evidence="8 9" key="1">
    <citation type="submission" date="2019-06" db="EMBL/GenBank/DDBJ databases">
        <title>Discovery of a novel chromosome fission-fusion reversal in muntjac.</title>
        <authorList>
            <person name="Mudd A.B."/>
            <person name="Bredeson J.V."/>
            <person name="Baum R."/>
            <person name="Hockemeyer D."/>
            <person name="Rokhsar D.S."/>
        </authorList>
    </citation>
    <scope>NUCLEOTIDE SEQUENCE [LARGE SCALE GENOMIC DNA]</scope>
    <source>
        <strain evidence="8">UTSW_UCB_Mm</strain>
        <tissue evidence="8">Fibroblast cell line</tissue>
    </source>
</reference>
<dbReference type="GO" id="GO:0008270">
    <property type="term" value="F:zinc ion binding"/>
    <property type="evidence" value="ECO:0007669"/>
    <property type="project" value="UniProtKB-KW"/>
</dbReference>
<dbReference type="InterPro" id="IPR036875">
    <property type="entry name" value="Znf_CCHC_sf"/>
</dbReference>
<keyword evidence="1" id="KW-0479">Metal-binding</keyword>
<comment type="caution">
    <text evidence="8">The sequence shown here is derived from an EMBL/GenBank/DDBJ whole genome shotgun (WGS) entry which is preliminary data.</text>
</comment>
<dbReference type="SMART" id="SM00343">
    <property type="entry name" value="ZnF_C2HC"/>
    <property type="match status" value="1"/>
</dbReference>
<dbReference type="InterPro" id="IPR036871">
    <property type="entry name" value="PX_dom_sf"/>
</dbReference>
<dbReference type="Proteomes" id="UP000326458">
    <property type="component" value="Unassembled WGS sequence"/>
</dbReference>
<keyword evidence="9" id="KW-1185">Reference proteome</keyword>
<dbReference type="InterPro" id="IPR058599">
    <property type="entry name" value="PHAT_Smg/ZCCHC2-like"/>
</dbReference>
<dbReference type="SUPFAM" id="SSF64268">
    <property type="entry name" value="PX domain"/>
    <property type="match status" value="1"/>
</dbReference>